<evidence type="ECO:0000256" key="7">
    <source>
        <dbReference type="ARBA" id="ARBA00023136"/>
    </source>
</evidence>
<evidence type="ECO:0000313" key="9">
    <source>
        <dbReference type="Proteomes" id="UP000586722"/>
    </source>
</evidence>
<dbReference type="InterPro" id="IPR017871">
    <property type="entry name" value="ABC_transporter-like_CS"/>
</dbReference>
<dbReference type="InterPro" id="IPR027417">
    <property type="entry name" value="P-loop_NTPase"/>
</dbReference>
<dbReference type="GO" id="GO:0005524">
    <property type="term" value="F:ATP binding"/>
    <property type="evidence" value="ECO:0007669"/>
    <property type="project" value="UniProtKB-KW"/>
</dbReference>
<gene>
    <name evidence="8" type="primary">phnC</name>
    <name evidence="8" type="ORF">GWI72_08075</name>
</gene>
<evidence type="ECO:0000256" key="3">
    <source>
        <dbReference type="ARBA" id="ARBA00022475"/>
    </source>
</evidence>
<evidence type="ECO:0000256" key="4">
    <source>
        <dbReference type="ARBA" id="ARBA00022741"/>
    </source>
</evidence>
<proteinExistence type="inferred from homology"/>
<dbReference type="SMART" id="SM00382">
    <property type="entry name" value="AAA"/>
    <property type="match status" value="1"/>
</dbReference>
<name>A0A7X5F4B0_9HYPH</name>
<dbReference type="CDD" id="cd03256">
    <property type="entry name" value="ABC_PhnC_transporter"/>
    <property type="match status" value="1"/>
</dbReference>
<comment type="caution">
    <text evidence="8">The sequence shown here is derived from an EMBL/GenBank/DDBJ whole genome shotgun (WGS) entry which is preliminary data.</text>
</comment>
<dbReference type="PANTHER" id="PTHR43166">
    <property type="entry name" value="AMINO ACID IMPORT ATP-BINDING PROTEIN"/>
    <property type="match status" value="1"/>
</dbReference>
<keyword evidence="3" id="KW-1003">Cell membrane</keyword>
<dbReference type="PANTHER" id="PTHR43166:SF6">
    <property type="entry name" value="PHOSPHONATES IMPORT ATP-BINDING PROTEIN PHNC"/>
    <property type="match status" value="1"/>
</dbReference>
<evidence type="ECO:0000256" key="2">
    <source>
        <dbReference type="ARBA" id="ARBA00022448"/>
    </source>
</evidence>
<dbReference type="PROSITE" id="PS50893">
    <property type="entry name" value="ABC_TRANSPORTER_2"/>
    <property type="match status" value="1"/>
</dbReference>
<dbReference type="GO" id="GO:0016020">
    <property type="term" value="C:membrane"/>
    <property type="evidence" value="ECO:0007669"/>
    <property type="project" value="InterPro"/>
</dbReference>
<sequence>MITFEGVTKQFGSRTAVNNVTFSIDKPQMVGIIGRSGAGKSTLLRMINRLTPATSGRIVIEGRDVLALSGTAQRRWQRDCAMIFQQFNLVPRLDVLTNVLLGRLNMHGTLPSMFKLFTREERAQALVNLDRLGIAETALQRAENLSGGQQQRVAIARALTQQPRMLLADEPIASLDPMNAQVVMDALKRINVEDGLTVICNLHTLDTARNYCDRVIGMRDGRIVFDGGPNELTTAAAREIYGAGENFDEASTSTSLAGGRVAAPEIAASAGAMTPVATAAV</sequence>
<dbReference type="InterPro" id="IPR003439">
    <property type="entry name" value="ABC_transporter-like_ATP-bd"/>
</dbReference>
<dbReference type="Gene3D" id="3.40.50.300">
    <property type="entry name" value="P-loop containing nucleotide triphosphate hydrolases"/>
    <property type="match status" value="1"/>
</dbReference>
<dbReference type="InterPro" id="IPR012693">
    <property type="entry name" value="ABC_transpr_PhnC"/>
</dbReference>
<keyword evidence="5 8" id="KW-0067">ATP-binding</keyword>
<dbReference type="GO" id="GO:0016887">
    <property type="term" value="F:ATP hydrolysis activity"/>
    <property type="evidence" value="ECO:0007669"/>
    <property type="project" value="InterPro"/>
</dbReference>
<organism evidence="8 9">
    <name type="scientific">Pannonibacter tanglangensis</name>
    <dbReference type="NCBI Taxonomy" id="2750084"/>
    <lineage>
        <taxon>Bacteria</taxon>
        <taxon>Pseudomonadati</taxon>
        <taxon>Pseudomonadota</taxon>
        <taxon>Alphaproteobacteria</taxon>
        <taxon>Hyphomicrobiales</taxon>
        <taxon>Stappiaceae</taxon>
        <taxon>Pannonibacter</taxon>
    </lineage>
</organism>
<dbReference type="PROSITE" id="PS00211">
    <property type="entry name" value="ABC_TRANSPORTER_1"/>
    <property type="match status" value="1"/>
</dbReference>
<dbReference type="Proteomes" id="UP000586722">
    <property type="component" value="Unassembled WGS sequence"/>
</dbReference>
<keyword evidence="4" id="KW-0547">Nucleotide-binding</keyword>
<dbReference type="RefSeq" id="WP_161673610.1">
    <property type="nucleotide sequence ID" value="NZ_JAABLP010000001.1"/>
</dbReference>
<keyword evidence="2" id="KW-0813">Transport</keyword>
<keyword evidence="7" id="KW-0472">Membrane</keyword>
<accession>A0A7X5F4B0</accession>
<comment type="similarity">
    <text evidence="1">Belongs to the ABC transporter superfamily.</text>
</comment>
<keyword evidence="6" id="KW-1278">Translocase</keyword>
<dbReference type="NCBIfam" id="TIGR02315">
    <property type="entry name" value="ABC_phnC"/>
    <property type="match status" value="1"/>
</dbReference>
<dbReference type="InterPro" id="IPR003593">
    <property type="entry name" value="AAA+_ATPase"/>
</dbReference>
<reference evidence="9" key="1">
    <citation type="submission" date="2020-01" db="EMBL/GenBank/DDBJ databases">
        <authorList>
            <person name="Fang Y."/>
            <person name="Sun R."/>
            <person name="Nie L."/>
            <person name="He J."/>
            <person name="Hao L."/>
            <person name="Wang L."/>
            <person name="Su S."/>
            <person name="Lv E."/>
            <person name="Zhang Z."/>
            <person name="Xie R."/>
            <person name="Liu H."/>
        </authorList>
    </citation>
    <scope>NUCLEOTIDE SEQUENCE [LARGE SCALE GENOMIC DNA]</scope>
    <source>
        <strain evidence="9">XCT-53</strain>
    </source>
</reference>
<dbReference type="SUPFAM" id="SSF52540">
    <property type="entry name" value="P-loop containing nucleoside triphosphate hydrolases"/>
    <property type="match status" value="1"/>
</dbReference>
<dbReference type="GO" id="GO:0015416">
    <property type="term" value="F:ABC-type phosphonate transporter activity"/>
    <property type="evidence" value="ECO:0007669"/>
    <property type="project" value="InterPro"/>
</dbReference>
<evidence type="ECO:0000256" key="1">
    <source>
        <dbReference type="ARBA" id="ARBA00005417"/>
    </source>
</evidence>
<dbReference type="AlphaFoldDB" id="A0A7X5F4B0"/>
<keyword evidence="9" id="KW-1185">Reference proteome</keyword>
<evidence type="ECO:0000256" key="6">
    <source>
        <dbReference type="ARBA" id="ARBA00022967"/>
    </source>
</evidence>
<evidence type="ECO:0000256" key="5">
    <source>
        <dbReference type="ARBA" id="ARBA00022840"/>
    </source>
</evidence>
<dbReference type="InterPro" id="IPR050086">
    <property type="entry name" value="MetN_ABC_transporter-like"/>
</dbReference>
<protein>
    <submittedName>
        <fullName evidence="8">Phosphonate ABC transporter ATP-binding protein</fullName>
    </submittedName>
</protein>
<dbReference type="Pfam" id="PF00005">
    <property type="entry name" value="ABC_tran"/>
    <property type="match status" value="1"/>
</dbReference>
<dbReference type="EMBL" id="JAABLQ010000001">
    <property type="protein sequence ID" value="NBN78219.1"/>
    <property type="molecule type" value="Genomic_DNA"/>
</dbReference>
<evidence type="ECO:0000313" key="8">
    <source>
        <dbReference type="EMBL" id="NBN78219.1"/>
    </source>
</evidence>